<name>A0ACA9Y3P2_9ASCO</name>
<reference evidence="1" key="1">
    <citation type="submission" date="2022-06" db="EMBL/GenBank/DDBJ databases">
        <authorList>
            <person name="Legras J.-L."/>
            <person name="Devillers H."/>
            <person name="Grondin C."/>
        </authorList>
    </citation>
    <scope>NUCLEOTIDE SEQUENCE</scope>
    <source>
        <strain evidence="1">CLIB 1444</strain>
    </source>
</reference>
<evidence type="ECO:0000313" key="2">
    <source>
        <dbReference type="Proteomes" id="UP001152531"/>
    </source>
</evidence>
<dbReference type="EMBL" id="CALSDN010000002">
    <property type="protein sequence ID" value="CAH6719529.1"/>
    <property type="molecule type" value="Genomic_DNA"/>
</dbReference>
<protein>
    <submittedName>
        <fullName evidence="1">Uncharacterized protein</fullName>
    </submittedName>
</protein>
<proteinExistence type="predicted"/>
<evidence type="ECO:0000313" key="1">
    <source>
        <dbReference type="EMBL" id="CAH6719529.1"/>
    </source>
</evidence>
<dbReference type="Proteomes" id="UP001152531">
    <property type="component" value="Unassembled WGS sequence"/>
</dbReference>
<comment type="caution">
    <text evidence="1">The sequence shown here is derived from an EMBL/GenBank/DDBJ whole genome shotgun (WGS) entry which is preliminary data.</text>
</comment>
<keyword evidence="2" id="KW-1185">Reference proteome</keyword>
<accession>A0ACA9Y3P2</accession>
<gene>
    <name evidence="1" type="ORF">CLIB1444_02S10638</name>
</gene>
<organism evidence="1 2">
    <name type="scientific">[Candida] jaroonii</name>
    <dbReference type="NCBI Taxonomy" id="467808"/>
    <lineage>
        <taxon>Eukaryota</taxon>
        <taxon>Fungi</taxon>
        <taxon>Dikarya</taxon>
        <taxon>Ascomycota</taxon>
        <taxon>Saccharomycotina</taxon>
        <taxon>Pichiomycetes</taxon>
        <taxon>Debaryomycetaceae</taxon>
        <taxon>Yamadazyma</taxon>
    </lineage>
</organism>
<sequence>MEESVTIDRLEDQLIDHPDASTKQDLSGSSLDETFQKKLNERAEQLSKQSEFQILQVKPELIYNYEDYGSMMKEINDWFCYHDFKVIGLKELPRRYKNRLQDQDEFEYVKQCVSIITSESLDSLTYYILGAFEGLDSENEQIDRIRSNSRDVLSFGLFEMIITFLKQVFPKINQTDEDDYFKGLTIFYFLINFAIYNKDSKYYVQIRETLKETGIIDDIIKIIEKWKIKPDSHSRVRYLILILWKLILIELGDSHMIKQCKEFLNSHHNIEKSTTKKTSPLDYFSFRQDVIDKYPLFYGSFENQLSKNAYDFKQFSKVLDGDLSSDDNSICSDNDFTEDYNYFMAMNDQNSLSKYLSTPRPNKSHTVHSQLPAATIHLSTPVPSPPTTPSEFMAGGEKIRKSYQVNQSMPLIYPNLNGDLPMAIKEAEGILKNSIYDSYTNKRLWDERKKFMAQERGFMNEYKDQEKGEFDYDEELLKKYPNKSIEIRSLIRVEGIYKNNLDRLNNLASVLLDTIKLTKFEKLEFIENQLNGDLKFDHIDGSSISSINKVLIQQLEMLKIREITQMASSSIIILLLKWFKLNHVLKYYYFSSILFDQHICTTIMEVLNKSFNNESFVTDKEEFNQILYQNRLMNPTIRLKNLEFFNNCLNKTVKVTKYQLINTVKLSDFLIKENNESKLKITKFNYNFAFILSNLLNILNKVLIKNYTQRILTLNELKPTELFKMVLNNYDNKFISQPIYKILKKLIPYQGRKWKSMNMDLISLIYLNCDLQMRDNWLSGKDLENDFSNSFDQEISLRGLVQFYNLRLYGDKMVNLGYEIKEMFNLEDEFDYL</sequence>